<reference evidence="1 2" key="1">
    <citation type="submission" date="2018-06" db="EMBL/GenBank/DDBJ databases">
        <title>Whole genome sequencing of Candida tropicalis (genome annotated by CSBL at Korea University).</title>
        <authorList>
            <person name="Ahn J."/>
        </authorList>
    </citation>
    <scope>NUCLEOTIDE SEQUENCE [LARGE SCALE GENOMIC DNA]</scope>
    <source>
        <strain evidence="1 2">ATCC 20962</strain>
    </source>
</reference>
<protein>
    <submittedName>
        <fullName evidence="1">Uncharacterized protein</fullName>
    </submittedName>
</protein>
<dbReference type="AlphaFoldDB" id="A0A367YF21"/>
<gene>
    <name evidence="1" type="ORF">Cantr_00478</name>
</gene>
<evidence type="ECO:0000313" key="1">
    <source>
        <dbReference type="EMBL" id="RCK64463.1"/>
    </source>
</evidence>
<comment type="caution">
    <text evidence="1">The sequence shown here is derived from an EMBL/GenBank/DDBJ whole genome shotgun (WGS) entry which is preliminary data.</text>
</comment>
<organism evidence="1 2">
    <name type="scientific">Candida viswanathii</name>
    <dbReference type="NCBI Taxonomy" id="5486"/>
    <lineage>
        <taxon>Eukaryota</taxon>
        <taxon>Fungi</taxon>
        <taxon>Dikarya</taxon>
        <taxon>Ascomycota</taxon>
        <taxon>Saccharomycotina</taxon>
        <taxon>Pichiomycetes</taxon>
        <taxon>Debaryomycetaceae</taxon>
        <taxon>Candida/Lodderomyces clade</taxon>
        <taxon>Candida</taxon>
    </lineage>
</organism>
<name>A0A367YF21_9ASCO</name>
<dbReference type="EMBL" id="QLNQ01000022">
    <property type="protein sequence ID" value="RCK64463.1"/>
    <property type="molecule type" value="Genomic_DNA"/>
</dbReference>
<evidence type="ECO:0000313" key="2">
    <source>
        <dbReference type="Proteomes" id="UP000253472"/>
    </source>
</evidence>
<accession>A0A367YF21</accession>
<keyword evidence="2" id="KW-1185">Reference proteome</keyword>
<dbReference type="Proteomes" id="UP000253472">
    <property type="component" value="Unassembled WGS sequence"/>
</dbReference>
<sequence>MSNPRGLRRWGCSVPAQPGEVDHAYCGRARCIYDSFKDKFDDDWFGVLDSLKVDQLRDKLDRDLHEQGVFQQCFQLLPFFQNILVKLGKDGVLLVSLCTSVEDYKSIPTTSEYRPSYIRTAWA</sequence>
<dbReference type="STRING" id="5486.A0A367YF21"/>
<proteinExistence type="predicted"/>
<dbReference type="OrthoDB" id="198885at2759"/>